<dbReference type="RefSeq" id="WP_069151495.1">
    <property type="nucleotide sequence ID" value="NZ_MCGH01000002.1"/>
</dbReference>
<name>A0A1E3A8M1_9FIRM</name>
<comment type="caution">
    <text evidence="4">The sequence shown here is derived from an EMBL/GenBank/DDBJ whole genome shotgun (WGS) entry which is preliminary data.</text>
</comment>
<accession>A0A1E3A8M1</accession>
<evidence type="ECO:0000256" key="2">
    <source>
        <dbReference type="ARBA" id="ARBA00023054"/>
    </source>
</evidence>
<feature type="compositionally biased region" description="Low complexity" evidence="3">
    <location>
        <begin position="246"/>
        <end position="265"/>
    </location>
</feature>
<evidence type="ECO:0000256" key="1">
    <source>
        <dbReference type="ARBA" id="ARBA00004196"/>
    </source>
</evidence>
<dbReference type="Proteomes" id="UP000094067">
    <property type="component" value="Unassembled WGS sequence"/>
</dbReference>
<dbReference type="PATRIC" id="fig|1432052.4.peg.1135"/>
<dbReference type="AlphaFoldDB" id="A0A1E3A8M1"/>
<feature type="region of interest" description="Disordered" evidence="3">
    <location>
        <begin position="168"/>
        <end position="342"/>
    </location>
</feature>
<dbReference type="EMBL" id="MCGH01000002">
    <property type="protein sequence ID" value="ODM05124.1"/>
    <property type="molecule type" value="Genomic_DNA"/>
</dbReference>
<evidence type="ECO:0000313" key="5">
    <source>
        <dbReference type="Proteomes" id="UP000094067"/>
    </source>
</evidence>
<organism evidence="4 5">
    <name type="scientific">Eisenbergiella tayi</name>
    <dbReference type="NCBI Taxonomy" id="1432052"/>
    <lineage>
        <taxon>Bacteria</taxon>
        <taxon>Bacillati</taxon>
        <taxon>Bacillota</taxon>
        <taxon>Clostridia</taxon>
        <taxon>Lachnospirales</taxon>
        <taxon>Lachnospiraceae</taxon>
        <taxon>Eisenbergiella</taxon>
    </lineage>
</organism>
<keyword evidence="2" id="KW-0175">Coiled coil</keyword>
<dbReference type="GO" id="GO:0030313">
    <property type="term" value="C:cell envelope"/>
    <property type="evidence" value="ECO:0007669"/>
    <property type="project" value="UniProtKB-SubCell"/>
</dbReference>
<evidence type="ECO:0000313" key="4">
    <source>
        <dbReference type="EMBL" id="ODM05124.1"/>
    </source>
</evidence>
<comment type="subcellular location">
    <subcellularLocation>
        <location evidence="1">Cell envelope</location>
    </subcellularLocation>
</comment>
<protein>
    <submittedName>
        <fullName evidence="4">Macrolide transporter subunit MacA</fullName>
    </submittedName>
</protein>
<dbReference type="Gene3D" id="2.40.420.20">
    <property type="match status" value="1"/>
</dbReference>
<sequence length="633" mass="69208">MDFIRKKKKILIAGCIFFGIMFLCTLLSKGIYGASLPQVETAVPEKRAIGHTVEAAGNITAGRELAVDAVSGLKVNQIYVDLGDSVSENTLLFDVDQEDLKEKIAEQELAIKKLEMSNEQARQQKELDAQKDLLNQNRSLEDYALADTEENRKIEQAGDSVAKAEEKLNDHLNNQPKQTSDEDRNNKKQEYTDWESRMKDLQKQQISASSELESAKSAEEAAQKALDDYIAAHGSSGNTGSGTDGGQAAPEESQPQESSAAPAAEGDVSGNDTGGSTDNENSDDNSSGGNQGSGQSQDSGDNNSGNNGNNNDPEREKLEEALKAAVSRRENAQKRLKEIEDELAKGDVDAKTKPDYTGEDSAWDNWKSTKKSLEDSVDSAKQDQENSVWDKLDAMLEAKRKVEDSNLNGDPDLTIEMNQMEITYRKEILKKYTQLENNGGQVFGEDNGIVTKIKISPGEIIPQGASIVLADLDESLKFRVILTKEEKKYVDIEDTVTLKLGNSGKTVQAQVAFIAESESMPGSYEAVVYLPEGVGTVGQSGTLVASSQSESYPITIPAKALHGENERYYIYVLRKQQGILGEELAVSRVYVNVRDKNNKYASIEEGAIDAETEIVVDSTKELSEGKVVRYGKQ</sequence>
<dbReference type="PANTHER" id="PTHR32347">
    <property type="entry name" value="EFFLUX SYSTEM COMPONENT YKNX-RELATED"/>
    <property type="match status" value="1"/>
</dbReference>
<reference evidence="4 5" key="1">
    <citation type="submission" date="2016-07" db="EMBL/GenBank/DDBJ databases">
        <title>Characterization of isolates of Eisenbergiella tayi derived from blood cultures, using whole genome sequencing.</title>
        <authorList>
            <person name="Burdz T."/>
            <person name="Wiebe D."/>
            <person name="Huynh C."/>
            <person name="Bernard K."/>
        </authorList>
    </citation>
    <scope>NUCLEOTIDE SEQUENCE [LARGE SCALE GENOMIC DNA]</scope>
    <source>
        <strain evidence="4 5">NML 110608</strain>
    </source>
</reference>
<feature type="compositionally biased region" description="Basic and acidic residues" evidence="3">
    <location>
        <begin position="179"/>
        <end position="202"/>
    </location>
</feature>
<gene>
    <name evidence="4" type="ORF">BEI61_01007</name>
</gene>
<dbReference type="InterPro" id="IPR050465">
    <property type="entry name" value="UPF0194_transport"/>
</dbReference>
<feature type="compositionally biased region" description="Basic and acidic residues" evidence="3">
    <location>
        <begin position="312"/>
        <end position="342"/>
    </location>
</feature>
<feature type="compositionally biased region" description="Low complexity" evidence="3">
    <location>
        <begin position="274"/>
        <end position="311"/>
    </location>
</feature>
<feature type="compositionally biased region" description="Basic and acidic residues" evidence="3">
    <location>
        <begin position="213"/>
        <end position="227"/>
    </location>
</feature>
<evidence type="ECO:0000256" key="3">
    <source>
        <dbReference type="SAM" id="MobiDB-lite"/>
    </source>
</evidence>
<proteinExistence type="predicted"/>
<dbReference type="PANTHER" id="PTHR32347:SF14">
    <property type="entry name" value="EFFLUX SYSTEM COMPONENT YKNX-RELATED"/>
    <property type="match status" value="1"/>
</dbReference>